<gene>
    <name evidence="1" type="ORF">OFUS_LOCUS11276</name>
</gene>
<organism evidence="1 2">
    <name type="scientific">Owenia fusiformis</name>
    <name type="common">Polychaete worm</name>
    <dbReference type="NCBI Taxonomy" id="6347"/>
    <lineage>
        <taxon>Eukaryota</taxon>
        <taxon>Metazoa</taxon>
        <taxon>Spiralia</taxon>
        <taxon>Lophotrochozoa</taxon>
        <taxon>Annelida</taxon>
        <taxon>Polychaeta</taxon>
        <taxon>Sedentaria</taxon>
        <taxon>Canalipalpata</taxon>
        <taxon>Sabellida</taxon>
        <taxon>Oweniida</taxon>
        <taxon>Oweniidae</taxon>
        <taxon>Owenia</taxon>
    </lineage>
</organism>
<name>A0A8J1T5H2_OWEFU</name>
<proteinExistence type="predicted"/>
<comment type="caution">
    <text evidence="1">The sequence shown here is derived from an EMBL/GenBank/DDBJ whole genome shotgun (WGS) entry which is preliminary data.</text>
</comment>
<dbReference type="EMBL" id="CAIIXF020000005">
    <property type="protein sequence ID" value="CAH1785177.1"/>
    <property type="molecule type" value="Genomic_DNA"/>
</dbReference>
<reference evidence="1" key="1">
    <citation type="submission" date="2022-03" db="EMBL/GenBank/DDBJ databases">
        <authorList>
            <person name="Martin C."/>
        </authorList>
    </citation>
    <scope>NUCLEOTIDE SEQUENCE</scope>
</reference>
<evidence type="ECO:0000313" key="2">
    <source>
        <dbReference type="Proteomes" id="UP000749559"/>
    </source>
</evidence>
<accession>A0A8J1T5H2</accession>
<dbReference type="AlphaFoldDB" id="A0A8J1T5H2"/>
<evidence type="ECO:0000313" key="1">
    <source>
        <dbReference type="EMBL" id="CAH1785177.1"/>
    </source>
</evidence>
<sequence length="175" mass="19149">DDLSVSYKNRNSPVLHYLQEINVSVTCLLGLIEDITMRFIIACSMLLVAVWGADAMSQSQIMECAMVAMAPEVQQYCQQELTSNPAFGKLLQSGRPMCEVMLEATDMSHSCISSQIKSKPKCNDPAIDSSLEQGKAVARETIEASYCKKEDKRSVDDLEAAHIAEIAVNTVAANI</sequence>
<dbReference type="Proteomes" id="UP000749559">
    <property type="component" value="Unassembled WGS sequence"/>
</dbReference>
<protein>
    <submittedName>
        <fullName evidence="1">Uncharacterized protein</fullName>
    </submittedName>
</protein>
<feature type="non-terminal residue" evidence="1">
    <location>
        <position position="1"/>
    </location>
</feature>
<keyword evidence="2" id="KW-1185">Reference proteome</keyword>